<gene>
    <name evidence="2" type="ORF">GCM10010389_13410</name>
</gene>
<protein>
    <recommendedName>
        <fullName evidence="4">MerR family transcriptional regulator</fullName>
    </recommendedName>
</protein>
<sequence>MECLRAGHPEGDSCPDSLAVYRRKPAELDALIGELRSVRAQVGAQPARAEAAALESPEPRCERGGPGGRGGSPK</sequence>
<dbReference type="EMBL" id="BMWH01000003">
    <property type="protein sequence ID" value="GGZ77023.1"/>
    <property type="molecule type" value="Genomic_DNA"/>
</dbReference>
<reference evidence="2" key="2">
    <citation type="submission" date="2020-09" db="EMBL/GenBank/DDBJ databases">
        <authorList>
            <person name="Sun Q."/>
            <person name="Ohkuma M."/>
        </authorList>
    </citation>
    <scope>NUCLEOTIDE SEQUENCE</scope>
    <source>
        <strain evidence="2">JCM 5016</strain>
    </source>
</reference>
<comment type="caution">
    <text evidence="2">The sequence shown here is derived from an EMBL/GenBank/DDBJ whole genome shotgun (WGS) entry which is preliminary data.</text>
</comment>
<proteinExistence type="predicted"/>
<dbReference type="Proteomes" id="UP000623010">
    <property type="component" value="Unassembled WGS sequence"/>
</dbReference>
<feature type="compositionally biased region" description="Gly residues" evidence="1">
    <location>
        <begin position="64"/>
        <end position="74"/>
    </location>
</feature>
<evidence type="ECO:0000256" key="1">
    <source>
        <dbReference type="SAM" id="MobiDB-lite"/>
    </source>
</evidence>
<evidence type="ECO:0000313" key="3">
    <source>
        <dbReference type="Proteomes" id="UP000623010"/>
    </source>
</evidence>
<organism evidence="2 3">
    <name type="scientific">Streptomyces echinoruber</name>
    <dbReference type="NCBI Taxonomy" id="68898"/>
    <lineage>
        <taxon>Bacteria</taxon>
        <taxon>Bacillati</taxon>
        <taxon>Actinomycetota</taxon>
        <taxon>Actinomycetes</taxon>
        <taxon>Kitasatosporales</taxon>
        <taxon>Streptomycetaceae</taxon>
        <taxon>Streptomyces</taxon>
    </lineage>
</organism>
<feature type="region of interest" description="Disordered" evidence="1">
    <location>
        <begin position="49"/>
        <end position="74"/>
    </location>
</feature>
<accession>A0A918QYS1</accession>
<name>A0A918QYS1_9ACTN</name>
<evidence type="ECO:0008006" key="4">
    <source>
        <dbReference type="Google" id="ProtNLM"/>
    </source>
</evidence>
<evidence type="ECO:0000313" key="2">
    <source>
        <dbReference type="EMBL" id="GGZ77023.1"/>
    </source>
</evidence>
<dbReference type="AlphaFoldDB" id="A0A918QYS1"/>
<keyword evidence="3" id="KW-1185">Reference proteome</keyword>
<reference evidence="2" key="1">
    <citation type="journal article" date="2014" name="Int. J. Syst. Evol. Microbiol.">
        <title>Complete genome sequence of Corynebacterium casei LMG S-19264T (=DSM 44701T), isolated from a smear-ripened cheese.</title>
        <authorList>
            <consortium name="US DOE Joint Genome Institute (JGI-PGF)"/>
            <person name="Walter F."/>
            <person name="Albersmeier A."/>
            <person name="Kalinowski J."/>
            <person name="Ruckert C."/>
        </authorList>
    </citation>
    <scope>NUCLEOTIDE SEQUENCE</scope>
    <source>
        <strain evidence="2">JCM 5016</strain>
    </source>
</reference>